<keyword evidence="2" id="KW-0812">Transmembrane</keyword>
<comment type="caution">
    <text evidence="4">The sequence shown here is derived from an EMBL/GenBank/DDBJ whole genome shotgun (WGS) entry which is preliminary data.</text>
</comment>
<accession>A0ABD1HKF8</accession>
<protein>
    <submittedName>
        <fullName evidence="4">Uncharacterized protein</fullName>
    </submittedName>
</protein>
<organism evidence="4 5">
    <name type="scientific">Salvia divinorum</name>
    <name type="common">Maria pastora</name>
    <name type="synonym">Diviner's sage</name>
    <dbReference type="NCBI Taxonomy" id="28513"/>
    <lineage>
        <taxon>Eukaryota</taxon>
        <taxon>Viridiplantae</taxon>
        <taxon>Streptophyta</taxon>
        <taxon>Embryophyta</taxon>
        <taxon>Tracheophyta</taxon>
        <taxon>Spermatophyta</taxon>
        <taxon>Magnoliopsida</taxon>
        <taxon>eudicotyledons</taxon>
        <taxon>Gunneridae</taxon>
        <taxon>Pentapetalae</taxon>
        <taxon>asterids</taxon>
        <taxon>lamiids</taxon>
        <taxon>Lamiales</taxon>
        <taxon>Lamiaceae</taxon>
        <taxon>Nepetoideae</taxon>
        <taxon>Mentheae</taxon>
        <taxon>Salviinae</taxon>
        <taxon>Salvia</taxon>
        <taxon>Salvia subgen. Calosphace</taxon>
    </lineage>
</organism>
<keyword evidence="3" id="KW-0732">Signal</keyword>
<dbReference type="PANTHER" id="PTHR34558:SF4">
    <property type="entry name" value="TRANSMEMBRANE PROTEIN"/>
    <property type="match status" value="1"/>
</dbReference>
<dbReference type="AlphaFoldDB" id="A0ABD1HKF8"/>
<dbReference type="EMBL" id="JBEAFC010000005">
    <property type="protein sequence ID" value="KAL1555564.1"/>
    <property type="molecule type" value="Genomic_DNA"/>
</dbReference>
<evidence type="ECO:0000313" key="5">
    <source>
        <dbReference type="Proteomes" id="UP001567538"/>
    </source>
</evidence>
<name>A0ABD1HKF8_SALDI</name>
<keyword evidence="5" id="KW-1185">Reference proteome</keyword>
<feature type="region of interest" description="Disordered" evidence="1">
    <location>
        <begin position="25"/>
        <end position="76"/>
    </location>
</feature>
<evidence type="ECO:0000256" key="3">
    <source>
        <dbReference type="SAM" id="SignalP"/>
    </source>
</evidence>
<evidence type="ECO:0000256" key="1">
    <source>
        <dbReference type="SAM" id="MobiDB-lite"/>
    </source>
</evidence>
<reference evidence="4 5" key="1">
    <citation type="submission" date="2024-06" db="EMBL/GenBank/DDBJ databases">
        <title>A chromosome level genome sequence of Diviner's sage (Salvia divinorum).</title>
        <authorList>
            <person name="Ford S.A."/>
            <person name="Ro D.-K."/>
            <person name="Ness R.W."/>
            <person name="Phillips M.A."/>
        </authorList>
    </citation>
    <scope>NUCLEOTIDE SEQUENCE [LARGE SCALE GENOMIC DNA]</scope>
    <source>
        <strain evidence="4">SAF-2024a</strain>
        <tissue evidence="4">Leaf</tissue>
    </source>
</reference>
<gene>
    <name evidence="4" type="ORF">AAHA92_11282</name>
</gene>
<keyword evidence="2" id="KW-0472">Membrane</keyword>
<keyword evidence="2" id="KW-1133">Transmembrane helix</keyword>
<evidence type="ECO:0000256" key="2">
    <source>
        <dbReference type="SAM" id="Phobius"/>
    </source>
</evidence>
<feature type="compositionally biased region" description="Low complexity" evidence="1">
    <location>
        <begin position="47"/>
        <end position="58"/>
    </location>
</feature>
<feature type="transmembrane region" description="Helical" evidence="2">
    <location>
        <begin position="75"/>
        <end position="97"/>
    </location>
</feature>
<proteinExistence type="predicted"/>
<dbReference type="Proteomes" id="UP001567538">
    <property type="component" value="Unassembled WGS sequence"/>
</dbReference>
<feature type="chain" id="PRO_5044772567" evidence="3">
    <location>
        <begin position="22"/>
        <end position="109"/>
    </location>
</feature>
<sequence length="109" mass="11491">MGSKFLLALLTLSAFFLTLHAAADGSPADPDPSGPLLRNPEPERAAAEPPSEAEAPAEWESRKIGKHHHSSDGSVAGGGVIIGGLVTVTFAAVYCYIRVTRRKHTDNLT</sequence>
<dbReference type="PANTHER" id="PTHR34558">
    <property type="entry name" value="EXPRESSED PROTEIN"/>
    <property type="match status" value="1"/>
</dbReference>
<evidence type="ECO:0000313" key="4">
    <source>
        <dbReference type="EMBL" id="KAL1555564.1"/>
    </source>
</evidence>
<feature type="signal peptide" evidence="3">
    <location>
        <begin position="1"/>
        <end position="21"/>
    </location>
</feature>